<keyword evidence="1" id="KW-0472">Membrane</keyword>
<protein>
    <submittedName>
        <fullName evidence="2">Uncharacterized protein</fullName>
    </submittedName>
</protein>
<feature type="transmembrane region" description="Helical" evidence="1">
    <location>
        <begin position="6"/>
        <end position="25"/>
    </location>
</feature>
<sequence length="31" mass="3388">MHVLVVLVPHGIAFFAHFGIVPNLMNQKSGN</sequence>
<keyword evidence="1" id="KW-0812">Transmembrane</keyword>
<evidence type="ECO:0000256" key="1">
    <source>
        <dbReference type="SAM" id="Phobius"/>
    </source>
</evidence>
<name>A0ABQ5KUQ4_9EUKA</name>
<dbReference type="Proteomes" id="UP001057375">
    <property type="component" value="Unassembled WGS sequence"/>
</dbReference>
<reference evidence="2" key="1">
    <citation type="submission" date="2022-03" db="EMBL/GenBank/DDBJ databases">
        <title>Draft genome sequence of Aduncisulcus paluster, a free-living microaerophilic Fornicata.</title>
        <authorList>
            <person name="Yuyama I."/>
            <person name="Kume K."/>
            <person name="Tamura T."/>
            <person name="Inagaki Y."/>
            <person name="Hashimoto T."/>
        </authorList>
    </citation>
    <scope>NUCLEOTIDE SEQUENCE</scope>
    <source>
        <strain evidence="2">NY0171</strain>
    </source>
</reference>
<comment type="caution">
    <text evidence="2">The sequence shown here is derived from an EMBL/GenBank/DDBJ whole genome shotgun (WGS) entry which is preliminary data.</text>
</comment>
<organism evidence="2 3">
    <name type="scientific">Aduncisulcus paluster</name>
    <dbReference type="NCBI Taxonomy" id="2918883"/>
    <lineage>
        <taxon>Eukaryota</taxon>
        <taxon>Metamonada</taxon>
        <taxon>Carpediemonas-like organisms</taxon>
        <taxon>Aduncisulcus</taxon>
    </lineage>
</organism>
<accession>A0ABQ5KUQ4</accession>
<keyword evidence="3" id="KW-1185">Reference proteome</keyword>
<gene>
    <name evidence="2" type="ORF">ADUPG1_009167</name>
</gene>
<dbReference type="EMBL" id="BQXS01011151">
    <property type="protein sequence ID" value="GKT36147.1"/>
    <property type="molecule type" value="Genomic_DNA"/>
</dbReference>
<evidence type="ECO:0000313" key="2">
    <source>
        <dbReference type="EMBL" id="GKT36147.1"/>
    </source>
</evidence>
<proteinExistence type="predicted"/>
<evidence type="ECO:0000313" key="3">
    <source>
        <dbReference type="Proteomes" id="UP001057375"/>
    </source>
</evidence>
<keyword evidence="1" id="KW-1133">Transmembrane helix</keyword>